<dbReference type="AlphaFoldDB" id="A0A427AVR1"/>
<evidence type="ECO:0000313" key="3">
    <source>
        <dbReference type="Proteomes" id="UP000287651"/>
    </source>
</evidence>
<name>A0A427AVR1_ENSVE</name>
<dbReference type="Proteomes" id="UP000287651">
    <property type="component" value="Unassembled WGS sequence"/>
</dbReference>
<feature type="compositionally biased region" description="Basic and acidic residues" evidence="1">
    <location>
        <begin position="36"/>
        <end position="46"/>
    </location>
</feature>
<feature type="region of interest" description="Disordered" evidence="1">
    <location>
        <begin position="36"/>
        <end position="55"/>
    </location>
</feature>
<gene>
    <name evidence="2" type="ORF">B296_00017608</name>
</gene>
<reference evidence="2 3" key="1">
    <citation type="journal article" date="2014" name="Agronomy (Basel)">
        <title>A Draft Genome Sequence for Ensete ventricosum, the Drought-Tolerant Tree Against Hunger.</title>
        <authorList>
            <person name="Harrison J."/>
            <person name="Moore K.A."/>
            <person name="Paszkiewicz K."/>
            <person name="Jones T."/>
            <person name="Grant M."/>
            <person name="Ambacheew D."/>
            <person name="Muzemil S."/>
            <person name="Studholme D.J."/>
        </authorList>
    </citation>
    <scope>NUCLEOTIDE SEQUENCE [LARGE SCALE GENOMIC DNA]</scope>
</reference>
<sequence>MTGPHVLRWGLTKRTAEMPLMRIGSLTNRAVEDPRPDLLRKPRERGGSPATVGSAIRDGLQRRRVARCGTTLTDTKGVSGFRWRNRVIAG</sequence>
<dbReference type="EMBL" id="AMZH03001201">
    <property type="protein sequence ID" value="RRT80206.1"/>
    <property type="molecule type" value="Genomic_DNA"/>
</dbReference>
<evidence type="ECO:0000313" key="2">
    <source>
        <dbReference type="EMBL" id="RRT80206.1"/>
    </source>
</evidence>
<evidence type="ECO:0000256" key="1">
    <source>
        <dbReference type="SAM" id="MobiDB-lite"/>
    </source>
</evidence>
<comment type="caution">
    <text evidence="2">The sequence shown here is derived from an EMBL/GenBank/DDBJ whole genome shotgun (WGS) entry which is preliminary data.</text>
</comment>
<organism evidence="2 3">
    <name type="scientific">Ensete ventricosum</name>
    <name type="common">Abyssinian banana</name>
    <name type="synonym">Musa ensete</name>
    <dbReference type="NCBI Taxonomy" id="4639"/>
    <lineage>
        <taxon>Eukaryota</taxon>
        <taxon>Viridiplantae</taxon>
        <taxon>Streptophyta</taxon>
        <taxon>Embryophyta</taxon>
        <taxon>Tracheophyta</taxon>
        <taxon>Spermatophyta</taxon>
        <taxon>Magnoliopsida</taxon>
        <taxon>Liliopsida</taxon>
        <taxon>Zingiberales</taxon>
        <taxon>Musaceae</taxon>
        <taxon>Ensete</taxon>
    </lineage>
</organism>
<protein>
    <submittedName>
        <fullName evidence="2">Uncharacterized protein</fullName>
    </submittedName>
</protein>
<accession>A0A427AVR1</accession>
<proteinExistence type="predicted"/>